<name>A0ABN6BW08_9PSED</name>
<reference evidence="1" key="1">
    <citation type="submission" date="2020-05" db="EMBL/GenBank/DDBJ databases">
        <title>Complete genome sequence of Pseudomonas sp. Sm006.</title>
        <authorList>
            <person name="Takeuchi K."/>
            <person name="Someya N."/>
        </authorList>
    </citation>
    <scope>NUCLEOTIDE SEQUENCE</scope>
    <source>
        <strain evidence="1">Sm006</strain>
    </source>
</reference>
<organism evidence="1 2">
    <name type="scientific">Pseudomonas solani</name>
    <dbReference type="NCBI Taxonomy" id="2731552"/>
    <lineage>
        <taxon>Bacteria</taxon>
        <taxon>Pseudomonadati</taxon>
        <taxon>Pseudomonadota</taxon>
        <taxon>Gammaproteobacteria</taxon>
        <taxon>Pseudomonadales</taxon>
        <taxon>Pseudomonadaceae</taxon>
        <taxon>Pseudomonas</taxon>
    </lineage>
</organism>
<evidence type="ECO:0000313" key="2">
    <source>
        <dbReference type="Proteomes" id="UP001064896"/>
    </source>
</evidence>
<dbReference type="EMBL" id="AP023081">
    <property type="protein sequence ID" value="BCD88034.1"/>
    <property type="molecule type" value="Genomic_DNA"/>
</dbReference>
<protein>
    <submittedName>
        <fullName evidence="1">Uncharacterized protein</fullName>
    </submittedName>
</protein>
<evidence type="ECO:0000313" key="1">
    <source>
        <dbReference type="EMBL" id="BCD88034.1"/>
    </source>
</evidence>
<dbReference type="RefSeq" id="WP_265168228.1">
    <property type="nucleotide sequence ID" value="NZ_AP023081.1"/>
</dbReference>
<gene>
    <name evidence="1" type="ORF">PSm6_44410</name>
</gene>
<accession>A0ABN6BW08</accession>
<proteinExistence type="predicted"/>
<dbReference type="Proteomes" id="UP001064896">
    <property type="component" value="Chromosome"/>
</dbReference>
<keyword evidence="2" id="KW-1185">Reference proteome</keyword>
<sequence>MSLQHNSLALLMATAKRRGASAPADFIRFPMRIGGVWYCEVRHG</sequence>